<dbReference type="EMBL" id="CP036279">
    <property type="protein sequence ID" value="QDU60991.1"/>
    <property type="molecule type" value="Genomic_DNA"/>
</dbReference>
<sequence length="340" mass="35762">MIKVRPRFAMTLIELLVVIAIIGVLVAMLLPAIQEARRAACRMQSANNLKQLGIALHNYAEAHGVLPPQGTTDSNYSYSVHAYILPYLDGEAAYNRINFNLPTTAGGGGSRTLLAEHTSIARSALSTFICPCDSRNPVFDASATYIGEVMGGTSYAVNAGTGNAANNYYDASVPNDGLFWKSSAVRFGAINDGLSKTMMMADQLLAPGSSSYTGDQPPQRQRWALNIAAGPPPSVGLTPPPSETTCGNVTVGSSWSGNRGSIWFIGAHHLNSFNTALPPNSAIPDCTGHGRGWFAARSNHVGGVNAVFADGAVAFLNDSMDLGVWQALSTRAGGEITDGL</sequence>
<dbReference type="Proteomes" id="UP000317093">
    <property type="component" value="Chromosome"/>
</dbReference>
<protein>
    <recommendedName>
        <fullName evidence="2">DUF1559 domain-containing protein</fullName>
    </recommendedName>
</protein>
<organism evidence="3 4">
    <name type="scientific">Kolteria novifilia</name>
    <dbReference type="NCBI Taxonomy" id="2527975"/>
    <lineage>
        <taxon>Bacteria</taxon>
        <taxon>Pseudomonadati</taxon>
        <taxon>Planctomycetota</taxon>
        <taxon>Planctomycetia</taxon>
        <taxon>Kolteriales</taxon>
        <taxon>Kolteriaceae</taxon>
        <taxon>Kolteria</taxon>
    </lineage>
</organism>
<dbReference type="Pfam" id="PF07963">
    <property type="entry name" value="N_methyl"/>
    <property type="match status" value="1"/>
</dbReference>
<keyword evidence="1" id="KW-0812">Transmembrane</keyword>
<keyword evidence="1" id="KW-0472">Membrane</keyword>
<gene>
    <name evidence="3" type="ORF">Pan216_18440</name>
</gene>
<keyword evidence="4" id="KW-1185">Reference proteome</keyword>
<dbReference type="Gene3D" id="3.30.700.10">
    <property type="entry name" value="Glycoprotein, Type 4 Pilin"/>
    <property type="match status" value="1"/>
</dbReference>
<proteinExistence type="predicted"/>
<feature type="transmembrane region" description="Helical" evidence="1">
    <location>
        <begin position="12"/>
        <end position="33"/>
    </location>
</feature>
<evidence type="ECO:0000313" key="3">
    <source>
        <dbReference type="EMBL" id="QDU60991.1"/>
    </source>
</evidence>
<dbReference type="Pfam" id="PF07596">
    <property type="entry name" value="SBP_bac_10"/>
    <property type="match status" value="1"/>
</dbReference>
<dbReference type="NCBIfam" id="TIGR04294">
    <property type="entry name" value="pre_pil_HX9DG"/>
    <property type="match status" value="1"/>
</dbReference>
<dbReference type="InterPro" id="IPR027558">
    <property type="entry name" value="Pre_pil_HX9DG_C"/>
</dbReference>
<dbReference type="NCBIfam" id="TIGR02532">
    <property type="entry name" value="IV_pilin_GFxxxE"/>
    <property type="match status" value="1"/>
</dbReference>
<evidence type="ECO:0000313" key="4">
    <source>
        <dbReference type="Proteomes" id="UP000317093"/>
    </source>
</evidence>
<dbReference type="AlphaFoldDB" id="A0A518B1X9"/>
<dbReference type="RefSeq" id="WP_419193432.1">
    <property type="nucleotide sequence ID" value="NZ_CP036279.1"/>
</dbReference>
<dbReference type="InterPro" id="IPR011453">
    <property type="entry name" value="DUF1559"/>
</dbReference>
<dbReference type="InterPro" id="IPR012902">
    <property type="entry name" value="N_methyl_site"/>
</dbReference>
<evidence type="ECO:0000259" key="2">
    <source>
        <dbReference type="Pfam" id="PF07596"/>
    </source>
</evidence>
<dbReference type="SUPFAM" id="SSF54523">
    <property type="entry name" value="Pili subunits"/>
    <property type="match status" value="1"/>
</dbReference>
<evidence type="ECO:0000256" key="1">
    <source>
        <dbReference type="SAM" id="Phobius"/>
    </source>
</evidence>
<dbReference type="PANTHER" id="PTHR30093:SF2">
    <property type="entry name" value="TYPE II SECRETION SYSTEM PROTEIN H"/>
    <property type="match status" value="1"/>
</dbReference>
<keyword evidence="1" id="KW-1133">Transmembrane helix</keyword>
<reference evidence="3 4" key="1">
    <citation type="submission" date="2019-02" db="EMBL/GenBank/DDBJ databases">
        <title>Deep-cultivation of Planctomycetes and their phenomic and genomic characterization uncovers novel biology.</title>
        <authorList>
            <person name="Wiegand S."/>
            <person name="Jogler M."/>
            <person name="Boedeker C."/>
            <person name="Pinto D."/>
            <person name="Vollmers J."/>
            <person name="Rivas-Marin E."/>
            <person name="Kohn T."/>
            <person name="Peeters S.H."/>
            <person name="Heuer A."/>
            <person name="Rast P."/>
            <person name="Oberbeckmann S."/>
            <person name="Bunk B."/>
            <person name="Jeske O."/>
            <person name="Meyerdierks A."/>
            <person name="Storesund J.E."/>
            <person name="Kallscheuer N."/>
            <person name="Luecker S."/>
            <person name="Lage O.M."/>
            <person name="Pohl T."/>
            <person name="Merkel B.J."/>
            <person name="Hornburger P."/>
            <person name="Mueller R.-W."/>
            <person name="Bruemmer F."/>
            <person name="Labrenz M."/>
            <person name="Spormann A.M."/>
            <person name="Op den Camp H."/>
            <person name="Overmann J."/>
            <person name="Amann R."/>
            <person name="Jetten M.S.M."/>
            <person name="Mascher T."/>
            <person name="Medema M.H."/>
            <person name="Devos D.P."/>
            <person name="Kaster A.-K."/>
            <person name="Ovreas L."/>
            <person name="Rohde M."/>
            <person name="Galperin M.Y."/>
            <person name="Jogler C."/>
        </authorList>
    </citation>
    <scope>NUCLEOTIDE SEQUENCE [LARGE SCALE GENOMIC DNA]</scope>
    <source>
        <strain evidence="3 4">Pan216</strain>
    </source>
</reference>
<dbReference type="PANTHER" id="PTHR30093">
    <property type="entry name" value="GENERAL SECRETION PATHWAY PROTEIN G"/>
    <property type="match status" value="1"/>
</dbReference>
<dbReference type="InterPro" id="IPR045584">
    <property type="entry name" value="Pilin-like"/>
</dbReference>
<feature type="domain" description="DUF1559" evidence="2">
    <location>
        <begin position="34"/>
        <end position="322"/>
    </location>
</feature>
<name>A0A518B1X9_9BACT</name>
<dbReference type="KEGG" id="knv:Pan216_18440"/>
<accession>A0A518B1X9</accession>